<gene>
    <name evidence="1" type="ORF">NK662_03955</name>
</gene>
<keyword evidence="2" id="KW-1185">Reference proteome</keyword>
<proteinExistence type="predicted"/>
<dbReference type="Gene3D" id="3.40.50.300">
    <property type="entry name" value="P-loop containing nucleotide triphosphate hydrolases"/>
    <property type="match status" value="1"/>
</dbReference>
<dbReference type="SUPFAM" id="SSF52540">
    <property type="entry name" value="P-loop containing nucleoside triphosphate hydrolases"/>
    <property type="match status" value="1"/>
</dbReference>
<dbReference type="InterPro" id="IPR027417">
    <property type="entry name" value="P-loop_NTPase"/>
</dbReference>
<sequence length="186" mass="21726">MKFVLLFGPQASGKMTVGHELEKLTALKLFHNHMTIDLVLPFFPFGSPSFNRLVKLFRREMFEEVAASDLYGMIFTYVWAFDHEGDWKFIEGICEIFRSRGADICFVELETDVEERLQRNKTPHRLAHKPTKRNLEHSEQNLLEDMQKYRLNSLPGEVQEKNYIRIDNTNLTAAETAALIQKTFQL</sequence>
<comment type="caution">
    <text evidence="1">The sequence shown here is derived from an EMBL/GenBank/DDBJ whole genome shotgun (WGS) entry which is preliminary data.</text>
</comment>
<evidence type="ECO:0000313" key="2">
    <source>
        <dbReference type="Proteomes" id="UP001156102"/>
    </source>
</evidence>
<dbReference type="RefSeq" id="WP_254757611.1">
    <property type="nucleotide sequence ID" value="NZ_JANCLT010000002.1"/>
</dbReference>
<evidence type="ECO:0000313" key="1">
    <source>
        <dbReference type="EMBL" id="MCP8967693.1"/>
    </source>
</evidence>
<dbReference type="EMBL" id="JANCLT010000002">
    <property type="protein sequence ID" value="MCP8967693.1"/>
    <property type="molecule type" value="Genomic_DNA"/>
</dbReference>
<protein>
    <submittedName>
        <fullName evidence="1">AAA family ATPase</fullName>
    </submittedName>
</protein>
<name>A0AA42BRT8_9BACI</name>
<dbReference type="Proteomes" id="UP001156102">
    <property type="component" value="Unassembled WGS sequence"/>
</dbReference>
<organism evidence="1 2">
    <name type="scientific">Ectobacillus ponti</name>
    <dbReference type="NCBI Taxonomy" id="2961894"/>
    <lineage>
        <taxon>Bacteria</taxon>
        <taxon>Bacillati</taxon>
        <taxon>Bacillota</taxon>
        <taxon>Bacilli</taxon>
        <taxon>Bacillales</taxon>
        <taxon>Bacillaceae</taxon>
        <taxon>Ectobacillus</taxon>
    </lineage>
</organism>
<dbReference type="AlphaFoldDB" id="A0AA42BRT8"/>
<reference evidence="1" key="1">
    <citation type="submission" date="2022-07" db="EMBL/GenBank/DDBJ databases">
        <authorList>
            <person name="Li W.-J."/>
            <person name="Deng Q.-Q."/>
        </authorList>
    </citation>
    <scope>NUCLEOTIDE SEQUENCE</scope>
    <source>
        <strain evidence="1">SYSU M60031</strain>
    </source>
</reference>
<accession>A0AA42BRT8</accession>